<evidence type="ECO:0000313" key="5">
    <source>
        <dbReference type="Proteomes" id="UP000680714"/>
    </source>
</evidence>
<feature type="domain" description="HD-GYP" evidence="3">
    <location>
        <begin position="418"/>
        <end position="630"/>
    </location>
</feature>
<dbReference type="SUPFAM" id="SSF158472">
    <property type="entry name" value="HAMP domain-like"/>
    <property type="match status" value="1"/>
</dbReference>
<dbReference type="CDD" id="cd06225">
    <property type="entry name" value="HAMP"/>
    <property type="match status" value="1"/>
</dbReference>
<dbReference type="InterPro" id="IPR029016">
    <property type="entry name" value="GAF-like_dom_sf"/>
</dbReference>
<dbReference type="InterPro" id="IPR003018">
    <property type="entry name" value="GAF"/>
</dbReference>
<keyword evidence="1" id="KW-0812">Transmembrane</keyword>
<evidence type="ECO:0000259" key="2">
    <source>
        <dbReference type="PROSITE" id="PS50885"/>
    </source>
</evidence>
<evidence type="ECO:0000313" key="4">
    <source>
        <dbReference type="EMBL" id="MBR9972503.1"/>
    </source>
</evidence>
<dbReference type="Pfam" id="PF01590">
    <property type="entry name" value="GAF"/>
    <property type="match status" value="1"/>
</dbReference>
<dbReference type="Gene3D" id="1.10.3210.10">
    <property type="entry name" value="Hypothetical protein af1432"/>
    <property type="match status" value="1"/>
</dbReference>
<reference evidence="4 5" key="1">
    <citation type="submission" date="2021-04" db="EMBL/GenBank/DDBJ databases">
        <title>Magnetospirillum sulfuroxidans sp. nov., a facultative chemolithoautotrophic sulfur-oxidizing alphaproteobacterium isolated from freshwater sediment and proposals for Paramagetospirillum gen. nov., and Magnetospirillaceae fam. nov.</title>
        <authorList>
            <person name="Koziaeva V."/>
            <person name="Geelhoed J.S."/>
            <person name="Sorokin D.Y."/>
            <person name="Grouzdev D.S."/>
        </authorList>
    </citation>
    <scope>NUCLEOTIDE SEQUENCE [LARGE SCALE GENOMIC DNA]</scope>
    <source>
        <strain evidence="4 5">J10</strain>
    </source>
</reference>
<sequence>MTPPPSLSRLSLRSLLAGSLTALCVFLAAATGYILYELNLRKHDYQILNLAGQMRVLASSLPHQAGEFLRDDLLPSTSGDQTARLFERSVSEDMELYQRIIEGFVERELPADLIGQAEALRCNWDQRSTNQLDRSAAQWRSYRQGLDLARGADATRPQIFAMAAYMVANGSVLVHSTEELAHAFQAMMEGKLRVIRLLIVGMLTGALAVAALILGVMHRSILRPLARTITGFDRVASGDLGFQVENAGTRELASMTAAFNNLSSRLRSVFDLIEHIGRGSNMAETMTFVGTEFRRFVPVDGLALLVTTPDGLSFVAESSNGIAGGWPEMADPILSRATRERMPLSVDSASAETGVLADFLRRNGIASLLVLPLLSVREGGAALVVASARPSAYSQEHQRFLGGIATQLDAILARTMVMDGLVVAAVQGLAKLAESRDPETGDHLIRMSLYCTFIADELRGVKSYGGTIDRDYIRALHRFAPMHDIGKVGIADRVLLKPGRLDDEERHEMNRHPGIGADVLKLCEQRMNELGHSIFRIGIEIAQSHHEKWDGSGYPDGLRGAEIPLSARIVAVADVFDALTSKRPYKEAWSTDKALEIIRADAGRHFDPDVVEALDRCLPQVLEVYDRMKHV</sequence>
<dbReference type="Gene3D" id="6.10.340.10">
    <property type="match status" value="1"/>
</dbReference>
<comment type="caution">
    <text evidence="4">The sequence shown here is derived from an EMBL/GenBank/DDBJ whole genome shotgun (WGS) entry which is preliminary data.</text>
</comment>
<keyword evidence="1" id="KW-1133">Transmembrane helix</keyword>
<gene>
    <name evidence="4" type="ORF">KEC16_12335</name>
</gene>
<feature type="domain" description="HAMP" evidence="2">
    <location>
        <begin position="219"/>
        <end position="271"/>
    </location>
</feature>
<accession>A0ABS5IFG3</accession>
<feature type="transmembrane region" description="Helical" evidence="1">
    <location>
        <begin position="194"/>
        <end position="217"/>
    </location>
</feature>
<dbReference type="InterPro" id="IPR037522">
    <property type="entry name" value="HD_GYP_dom"/>
</dbReference>
<proteinExistence type="predicted"/>
<keyword evidence="5" id="KW-1185">Reference proteome</keyword>
<dbReference type="PROSITE" id="PS50885">
    <property type="entry name" value="HAMP"/>
    <property type="match status" value="1"/>
</dbReference>
<protein>
    <submittedName>
        <fullName evidence="4">HD domain-containing protein</fullName>
    </submittedName>
</protein>
<name>A0ABS5IFG3_9PROT</name>
<dbReference type="SMART" id="SM00304">
    <property type="entry name" value="HAMP"/>
    <property type="match status" value="1"/>
</dbReference>
<dbReference type="PROSITE" id="PS51832">
    <property type="entry name" value="HD_GYP"/>
    <property type="match status" value="1"/>
</dbReference>
<dbReference type="SUPFAM" id="SSF55781">
    <property type="entry name" value="GAF domain-like"/>
    <property type="match status" value="1"/>
</dbReference>
<dbReference type="PANTHER" id="PTHR45228">
    <property type="entry name" value="CYCLIC DI-GMP PHOSPHODIESTERASE TM_0186-RELATED"/>
    <property type="match status" value="1"/>
</dbReference>
<dbReference type="Gene3D" id="3.30.450.40">
    <property type="match status" value="1"/>
</dbReference>
<dbReference type="Pfam" id="PF00672">
    <property type="entry name" value="HAMP"/>
    <property type="match status" value="1"/>
</dbReference>
<dbReference type="Proteomes" id="UP000680714">
    <property type="component" value="Unassembled WGS sequence"/>
</dbReference>
<evidence type="ECO:0000259" key="3">
    <source>
        <dbReference type="PROSITE" id="PS51832"/>
    </source>
</evidence>
<dbReference type="SUPFAM" id="SSF109604">
    <property type="entry name" value="HD-domain/PDEase-like"/>
    <property type="match status" value="1"/>
</dbReference>
<dbReference type="Pfam" id="PF13487">
    <property type="entry name" value="HD_5"/>
    <property type="match status" value="1"/>
</dbReference>
<evidence type="ECO:0000256" key="1">
    <source>
        <dbReference type="SAM" id="Phobius"/>
    </source>
</evidence>
<keyword evidence="1" id="KW-0472">Membrane</keyword>
<dbReference type="EMBL" id="JAGTUF010000011">
    <property type="protein sequence ID" value="MBR9972503.1"/>
    <property type="molecule type" value="Genomic_DNA"/>
</dbReference>
<dbReference type="InterPro" id="IPR003607">
    <property type="entry name" value="HD/PDEase_dom"/>
</dbReference>
<dbReference type="InterPro" id="IPR052020">
    <property type="entry name" value="Cyclic_di-GMP/3'3'-cGAMP_PDE"/>
</dbReference>
<dbReference type="CDD" id="cd00077">
    <property type="entry name" value="HDc"/>
    <property type="match status" value="1"/>
</dbReference>
<dbReference type="InterPro" id="IPR003660">
    <property type="entry name" value="HAMP_dom"/>
</dbReference>
<dbReference type="RefSeq" id="WP_211549319.1">
    <property type="nucleotide sequence ID" value="NZ_JAGTUF010000011.1"/>
</dbReference>
<dbReference type="SMART" id="SM00471">
    <property type="entry name" value="HDc"/>
    <property type="match status" value="1"/>
</dbReference>
<feature type="transmembrane region" description="Helical" evidence="1">
    <location>
        <begin position="15"/>
        <end position="36"/>
    </location>
</feature>
<organism evidence="4 5">
    <name type="scientific">Magnetospirillum sulfuroxidans</name>
    <dbReference type="NCBI Taxonomy" id="611300"/>
    <lineage>
        <taxon>Bacteria</taxon>
        <taxon>Pseudomonadati</taxon>
        <taxon>Pseudomonadota</taxon>
        <taxon>Alphaproteobacteria</taxon>
        <taxon>Rhodospirillales</taxon>
        <taxon>Rhodospirillaceae</taxon>
        <taxon>Magnetospirillum</taxon>
    </lineage>
</organism>